<feature type="region of interest" description="Disordered" evidence="1">
    <location>
        <begin position="68"/>
        <end position="88"/>
    </location>
</feature>
<organism evidence="2 3">
    <name type="scientific">Humitalea rosea</name>
    <dbReference type="NCBI Taxonomy" id="990373"/>
    <lineage>
        <taxon>Bacteria</taxon>
        <taxon>Pseudomonadati</taxon>
        <taxon>Pseudomonadota</taxon>
        <taxon>Alphaproteobacteria</taxon>
        <taxon>Acetobacterales</taxon>
        <taxon>Roseomonadaceae</taxon>
        <taxon>Humitalea</taxon>
    </lineage>
</organism>
<protein>
    <submittedName>
        <fullName evidence="2">Uncharacterized protein</fullName>
    </submittedName>
</protein>
<evidence type="ECO:0000256" key="1">
    <source>
        <dbReference type="SAM" id="MobiDB-lite"/>
    </source>
</evidence>
<evidence type="ECO:0000313" key="3">
    <source>
        <dbReference type="Proteomes" id="UP000249688"/>
    </source>
</evidence>
<dbReference type="AlphaFoldDB" id="A0A2W7I4M7"/>
<dbReference type="RefSeq" id="WP_111399399.1">
    <property type="nucleotide sequence ID" value="NZ_QKYU01000020.1"/>
</dbReference>
<dbReference type="Proteomes" id="UP000249688">
    <property type="component" value="Unassembled WGS sequence"/>
</dbReference>
<reference evidence="2 3" key="1">
    <citation type="submission" date="2018-06" db="EMBL/GenBank/DDBJ databases">
        <title>Genomic Encyclopedia of Archaeal and Bacterial Type Strains, Phase II (KMG-II): from individual species to whole genera.</title>
        <authorList>
            <person name="Goeker M."/>
        </authorList>
    </citation>
    <scope>NUCLEOTIDE SEQUENCE [LARGE SCALE GENOMIC DNA]</scope>
    <source>
        <strain evidence="2 3">DSM 24525</strain>
    </source>
</reference>
<evidence type="ECO:0000313" key="2">
    <source>
        <dbReference type="EMBL" id="PZW41816.1"/>
    </source>
</evidence>
<sequence>MPQPSAPKDIEKMVEATAKAMALAEHRCGTPRMVKLYMDDARRVLLDVARAAKRLNWTPDELVRAIKPPRRPARYWDKHEGPPQSGGP</sequence>
<keyword evidence="3" id="KW-1185">Reference proteome</keyword>
<dbReference type="OrthoDB" id="7284002at2"/>
<comment type="caution">
    <text evidence="2">The sequence shown here is derived from an EMBL/GenBank/DDBJ whole genome shotgun (WGS) entry which is preliminary data.</text>
</comment>
<proteinExistence type="predicted"/>
<gene>
    <name evidence="2" type="ORF">C8P66_1206</name>
</gene>
<dbReference type="EMBL" id="QKYU01000020">
    <property type="protein sequence ID" value="PZW41816.1"/>
    <property type="molecule type" value="Genomic_DNA"/>
</dbReference>
<accession>A0A2W7I4M7</accession>
<name>A0A2W7I4M7_9PROT</name>